<keyword evidence="2" id="KW-0812">Transmembrane</keyword>
<dbReference type="PANTHER" id="PTHR28019">
    <property type="entry name" value="CELL MEMBRANE PROTEIN YLR413W-RELATED"/>
    <property type="match status" value="1"/>
</dbReference>
<feature type="transmembrane region" description="Helical" evidence="2">
    <location>
        <begin position="160"/>
        <end position="183"/>
    </location>
</feature>
<evidence type="ECO:0000256" key="1">
    <source>
        <dbReference type="SAM" id="MobiDB-lite"/>
    </source>
</evidence>
<sequence>MGKGGRFACIFLPMVATIAALICIILIFLGQQNKNDSNLSNIYYFKADTRNFTGNPLNLDDPNLPSIPGVDIDDKFLKLLNAAATTNKLEDIYTVGIWSYCSGPAPADGKAYKPTFCSKRSSNFAFDPIEVWGLNGTNIQNAFPDKLEDGLKIYRSISRWLFIAHAVAFFVTLAELIVGLFAIFSRWGSCATSIVASAASLFTVAGAITASALYGTLAGTFNTVLRPYGFDASLGKNGLVVEWLAAAFSLAAGILWVISMCCCSGQSNRREKDYNQTRNKGRTGTGLGGFLNRGVSRGTTAEKTPYTYEPVSYQPAGQGSNWQPGQPVPLQDMETGRVGGQASGAYEPYRHS</sequence>
<keyword evidence="4" id="KW-1185">Reference proteome</keyword>
<reference evidence="5" key="3">
    <citation type="submission" date="2025-04" db="UniProtKB">
        <authorList>
            <consortium name="RefSeq"/>
        </authorList>
    </citation>
    <scope>IDENTIFICATION</scope>
    <source>
        <strain evidence="5">CBS 781.70</strain>
    </source>
</reference>
<keyword evidence="2" id="KW-0472">Membrane</keyword>
<proteinExistence type="predicted"/>
<accession>A0A6G1GG65</accession>
<evidence type="ECO:0000313" key="4">
    <source>
        <dbReference type="Proteomes" id="UP000504638"/>
    </source>
</evidence>
<dbReference type="InterPro" id="IPR052413">
    <property type="entry name" value="SUR7_domain"/>
</dbReference>
<reference evidence="5" key="2">
    <citation type="submission" date="2020-04" db="EMBL/GenBank/DDBJ databases">
        <authorList>
            <consortium name="NCBI Genome Project"/>
        </authorList>
    </citation>
    <scope>NUCLEOTIDE SEQUENCE</scope>
    <source>
        <strain evidence="5">CBS 781.70</strain>
    </source>
</reference>
<feature type="transmembrane region" description="Helical" evidence="2">
    <location>
        <begin position="7"/>
        <end position="29"/>
    </location>
</feature>
<feature type="transmembrane region" description="Helical" evidence="2">
    <location>
        <begin position="243"/>
        <end position="263"/>
    </location>
</feature>
<evidence type="ECO:0000313" key="3">
    <source>
        <dbReference type="EMBL" id="KAF1817087.1"/>
    </source>
</evidence>
<feature type="transmembrane region" description="Helical" evidence="2">
    <location>
        <begin position="195"/>
        <end position="217"/>
    </location>
</feature>
<gene>
    <name evidence="3 5" type="ORF">P152DRAFT_7836</name>
</gene>
<dbReference type="GeneID" id="54423815"/>
<dbReference type="GO" id="GO:0051285">
    <property type="term" value="C:cell cortex of cell tip"/>
    <property type="evidence" value="ECO:0007669"/>
    <property type="project" value="TreeGrafter"/>
</dbReference>
<dbReference type="Pfam" id="PF06687">
    <property type="entry name" value="SUR7"/>
    <property type="match status" value="1"/>
</dbReference>
<dbReference type="RefSeq" id="XP_033538718.1">
    <property type="nucleotide sequence ID" value="XM_033683245.1"/>
</dbReference>
<dbReference type="GO" id="GO:0005886">
    <property type="term" value="C:plasma membrane"/>
    <property type="evidence" value="ECO:0007669"/>
    <property type="project" value="InterPro"/>
</dbReference>
<evidence type="ECO:0000313" key="5">
    <source>
        <dbReference type="RefSeq" id="XP_033538718.1"/>
    </source>
</evidence>
<feature type="compositionally biased region" description="Polar residues" evidence="1">
    <location>
        <begin position="315"/>
        <end position="324"/>
    </location>
</feature>
<evidence type="ECO:0000256" key="2">
    <source>
        <dbReference type="SAM" id="Phobius"/>
    </source>
</evidence>
<keyword evidence="2" id="KW-1133">Transmembrane helix</keyword>
<evidence type="ECO:0008006" key="6">
    <source>
        <dbReference type="Google" id="ProtNLM"/>
    </source>
</evidence>
<reference evidence="3 5" key="1">
    <citation type="submission" date="2020-01" db="EMBL/GenBank/DDBJ databases">
        <authorList>
            <consortium name="DOE Joint Genome Institute"/>
            <person name="Haridas S."/>
            <person name="Albert R."/>
            <person name="Binder M."/>
            <person name="Bloem J."/>
            <person name="Labutti K."/>
            <person name="Salamov A."/>
            <person name="Andreopoulos B."/>
            <person name="Baker S.E."/>
            <person name="Barry K."/>
            <person name="Bills G."/>
            <person name="Bluhm B.H."/>
            <person name="Cannon C."/>
            <person name="Castanera R."/>
            <person name="Culley D.E."/>
            <person name="Daum C."/>
            <person name="Ezra D."/>
            <person name="Gonzalez J.B."/>
            <person name="Henrissat B."/>
            <person name="Kuo A."/>
            <person name="Liang C."/>
            <person name="Lipzen A."/>
            <person name="Lutzoni F."/>
            <person name="Magnuson J."/>
            <person name="Mondo S."/>
            <person name="Nolan M."/>
            <person name="Ohm R."/>
            <person name="Pangilinan J."/>
            <person name="Park H.-J."/>
            <person name="Ramirez L."/>
            <person name="Alfaro M."/>
            <person name="Sun H."/>
            <person name="Tritt A."/>
            <person name="Yoshinaga Y."/>
            <person name="Zwiers L.-H."/>
            <person name="Turgeon B.G."/>
            <person name="Goodwin S.B."/>
            <person name="Spatafora J.W."/>
            <person name="Crous P.W."/>
            <person name="Grigoriev I.V."/>
        </authorList>
    </citation>
    <scope>NUCLEOTIDE SEQUENCE</scope>
    <source>
        <strain evidence="3 5">CBS 781.70</strain>
    </source>
</reference>
<dbReference type="Proteomes" id="UP000504638">
    <property type="component" value="Unplaced"/>
</dbReference>
<dbReference type="PANTHER" id="PTHR28019:SF3">
    <property type="entry name" value="INTEGRAL MEMBRANE PROTEIN (AFU_ORTHOLOGUE AFUA_6G07470)"/>
    <property type="match status" value="1"/>
</dbReference>
<feature type="region of interest" description="Disordered" evidence="1">
    <location>
        <begin position="309"/>
        <end position="352"/>
    </location>
</feature>
<dbReference type="AlphaFoldDB" id="A0A6G1GG65"/>
<protein>
    <recommendedName>
        <fullName evidence="6">Integral membrane protein</fullName>
    </recommendedName>
</protein>
<name>A0A6G1GG65_9PEZI</name>
<dbReference type="InterPro" id="IPR009571">
    <property type="entry name" value="SUR7/Rim9-like_fungi"/>
</dbReference>
<dbReference type="EMBL" id="ML975149">
    <property type="protein sequence ID" value="KAF1817087.1"/>
    <property type="molecule type" value="Genomic_DNA"/>
</dbReference>
<dbReference type="OrthoDB" id="4480814at2759"/>
<organism evidence="3">
    <name type="scientific">Eremomyces bilateralis CBS 781.70</name>
    <dbReference type="NCBI Taxonomy" id="1392243"/>
    <lineage>
        <taxon>Eukaryota</taxon>
        <taxon>Fungi</taxon>
        <taxon>Dikarya</taxon>
        <taxon>Ascomycota</taxon>
        <taxon>Pezizomycotina</taxon>
        <taxon>Dothideomycetes</taxon>
        <taxon>Dothideomycetes incertae sedis</taxon>
        <taxon>Eremomycetales</taxon>
        <taxon>Eremomycetaceae</taxon>
        <taxon>Eremomyces</taxon>
    </lineage>
</organism>
<dbReference type="GO" id="GO:0031505">
    <property type="term" value="P:fungal-type cell wall organization"/>
    <property type="evidence" value="ECO:0007669"/>
    <property type="project" value="TreeGrafter"/>
</dbReference>